<evidence type="ECO:0000313" key="3">
    <source>
        <dbReference type="Proteomes" id="UP001240984"/>
    </source>
</evidence>
<organism evidence="2 3">
    <name type="scientific">Catenuloplanes nepalensis</name>
    <dbReference type="NCBI Taxonomy" id="587533"/>
    <lineage>
        <taxon>Bacteria</taxon>
        <taxon>Bacillati</taxon>
        <taxon>Actinomycetota</taxon>
        <taxon>Actinomycetes</taxon>
        <taxon>Micromonosporales</taxon>
        <taxon>Micromonosporaceae</taxon>
        <taxon>Catenuloplanes</taxon>
    </lineage>
</organism>
<evidence type="ECO:0000259" key="1">
    <source>
        <dbReference type="Pfam" id="PF13569"/>
    </source>
</evidence>
<proteinExistence type="predicted"/>
<dbReference type="RefSeq" id="WP_306836778.1">
    <property type="nucleotide sequence ID" value="NZ_JAUSRA010000001.1"/>
</dbReference>
<evidence type="ECO:0000313" key="2">
    <source>
        <dbReference type="EMBL" id="MDP9798698.1"/>
    </source>
</evidence>
<keyword evidence="3" id="KW-1185">Reference proteome</keyword>
<dbReference type="EMBL" id="JAUSRA010000001">
    <property type="protein sequence ID" value="MDP9798698.1"/>
    <property type="molecule type" value="Genomic_DNA"/>
</dbReference>
<feature type="domain" description="DUF4132" evidence="1">
    <location>
        <begin position="857"/>
        <end position="1040"/>
    </location>
</feature>
<sequence>MAADAFPDEDRFVVQPAWLRYRYARRGEPGLKPRLPEVEKARAAVAQIAGMAAGRVRAVLEHPDTDPVIAEAGLTFHRGQPGPNPLGAAATALASNRVVHYPHEDRIPLFADLWLAEHGLRFAVRAVVELFSMVISKPYEAVSPIVFADEAGRTFEVHRRPLLDLAGRVRHALATAPEEEYREIVAELAGERDTTVLRRVATSFLVPTDAAWAEADATEIATSGAEELALIALTTITTRAQVDRITPLVQPWFVMQNPALLYTFLIGTRSDALPALRVWATVNTDTTEYAKRFLPPIGVVPTDEAFETLADRVDDRFVLPELQAAAGRFPARAIRLLAARSTAKRTLAELLNAVVLAHPELAATMLDELPEASSRRVRDLLEAAADVSEAPADSLPALLVDPPWTAERTVRKPKVITGLVCDDPVTLDWAPGEAEAWSRIRLGDASWAVQQDWAKVVAESRRGRTSPWYGRGPFFAFAPLSLTLPRIGEWEPRDLWEPGETMRVVVARHGIVAFAAALSAARRMPPAAAALLPFTAPEVATLMADRYVRLKSARPTAFAWLQRHPVSGARALIPAAVGKAGQERGNAEQALLAIVAAGYAREVRMAARSYGEEVAAEIEPLITTDPLDRLPARMPVVPEWADPALLPRLRTPTGVLPLDSTRHVLTMLALSRLAEPYPGLEVVKATIDRRSLAEFVWGLFRRWQAAGMPAKEAWAFEALAHLGDDEVVRGLTPLIRVWPGEGGHARAVTGLEILSAIGTDVALMHLHGIAQKVKFKGLKDRANEKMAEVAAALELRPEQLADRLLPDFGLDGSGSLTLDYGPRRFVVGFDEQLKPFVREAASVRSGVGGGAAAGETGKRLKALPKPGVKDDAELAPEAYRRFSGLKKDVRTVGGDQIRRLEAAMVDGRRWTGAEFAQYLVGHPLLVHIVRRLVWGVYDERGALTATLRVAEDRTLAGVDDEPVTVAEDAVIGVVHPLTLGDALPGWAEVFADYELLQPFPQLGREVFRLEPAEREQTELLRFKNVKVPTTKLLGLERRGWRRGDVGDGGHQGWFERDLADDLLMVVHMDPGVAVGAVDYFPEQRLDEIAPRTAGDYWNRKRNTKLGELDEITISEIIRDLNEVTA</sequence>
<accession>A0ABT9N4S3</accession>
<name>A0ABT9N4S3_9ACTN</name>
<dbReference type="Proteomes" id="UP001240984">
    <property type="component" value="Unassembled WGS sequence"/>
</dbReference>
<comment type="caution">
    <text evidence="2">The sequence shown here is derived from an EMBL/GenBank/DDBJ whole genome shotgun (WGS) entry which is preliminary data.</text>
</comment>
<protein>
    <recommendedName>
        <fullName evidence="1">DUF4132 domain-containing protein</fullName>
    </recommendedName>
</protein>
<gene>
    <name evidence="2" type="ORF">J2S43_007210</name>
</gene>
<dbReference type="Pfam" id="PF13569">
    <property type="entry name" value="DUF4132"/>
    <property type="match status" value="1"/>
</dbReference>
<dbReference type="InterPro" id="IPR025406">
    <property type="entry name" value="DUF4132"/>
</dbReference>
<reference evidence="2 3" key="1">
    <citation type="submission" date="2023-07" db="EMBL/GenBank/DDBJ databases">
        <title>Sequencing the genomes of 1000 actinobacteria strains.</title>
        <authorList>
            <person name="Klenk H.-P."/>
        </authorList>
    </citation>
    <scope>NUCLEOTIDE SEQUENCE [LARGE SCALE GENOMIC DNA]</scope>
    <source>
        <strain evidence="2 3">DSM 44710</strain>
    </source>
</reference>